<dbReference type="Proteomes" id="UP000006038">
    <property type="component" value="Chromosome 3"/>
</dbReference>
<dbReference type="HOGENOM" id="CLU_2389703_0_0_1"/>
<reference evidence="1" key="2">
    <citation type="submission" date="2013-04" db="UniProtKB">
        <authorList>
            <consortium name="EnsemblPlants"/>
        </authorList>
    </citation>
    <scope>IDENTIFICATION</scope>
</reference>
<dbReference type="EnsemblPlants" id="OB03G18720.1">
    <property type="protein sequence ID" value="OB03G18720.1"/>
    <property type="gene ID" value="OB03G18720"/>
</dbReference>
<organism evidence="1">
    <name type="scientific">Oryza brachyantha</name>
    <name type="common">malo sina</name>
    <dbReference type="NCBI Taxonomy" id="4533"/>
    <lineage>
        <taxon>Eukaryota</taxon>
        <taxon>Viridiplantae</taxon>
        <taxon>Streptophyta</taxon>
        <taxon>Embryophyta</taxon>
        <taxon>Tracheophyta</taxon>
        <taxon>Spermatophyta</taxon>
        <taxon>Magnoliopsida</taxon>
        <taxon>Liliopsida</taxon>
        <taxon>Poales</taxon>
        <taxon>Poaceae</taxon>
        <taxon>BOP clade</taxon>
        <taxon>Oryzoideae</taxon>
        <taxon>Oryzeae</taxon>
        <taxon>Oryzinae</taxon>
        <taxon>Oryza</taxon>
    </lineage>
</organism>
<evidence type="ECO:0000313" key="1">
    <source>
        <dbReference type="EnsemblPlants" id="OB03G18720.1"/>
    </source>
</evidence>
<accession>J3LLE6</accession>
<reference evidence="1" key="1">
    <citation type="journal article" date="2013" name="Nat. Commun.">
        <title>Whole-genome sequencing of Oryza brachyantha reveals mechanisms underlying Oryza genome evolution.</title>
        <authorList>
            <person name="Chen J."/>
            <person name="Huang Q."/>
            <person name="Gao D."/>
            <person name="Wang J."/>
            <person name="Lang Y."/>
            <person name="Liu T."/>
            <person name="Li B."/>
            <person name="Bai Z."/>
            <person name="Luis Goicoechea J."/>
            <person name="Liang C."/>
            <person name="Chen C."/>
            <person name="Zhang W."/>
            <person name="Sun S."/>
            <person name="Liao Y."/>
            <person name="Zhang X."/>
            <person name="Yang L."/>
            <person name="Song C."/>
            <person name="Wang M."/>
            <person name="Shi J."/>
            <person name="Liu G."/>
            <person name="Liu J."/>
            <person name="Zhou H."/>
            <person name="Zhou W."/>
            <person name="Yu Q."/>
            <person name="An N."/>
            <person name="Chen Y."/>
            <person name="Cai Q."/>
            <person name="Wang B."/>
            <person name="Liu B."/>
            <person name="Min J."/>
            <person name="Huang Y."/>
            <person name="Wu H."/>
            <person name="Li Z."/>
            <person name="Zhang Y."/>
            <person name="Yin Y."/>
            <person name="Song W."/>
            <person name="Jiang J."/>
            <person name="Jackson S.A."/>
            <person name="Wing R.A."/>
            <person name="Wang J."/>
            <person name="Chen M."/>
        </authorList>
    </citation>
    <scope>NUCLEOTIDE SEQUENCE [LARGE SCALE GENOMIC DNA]</scope>
    <source>
        <strain evidence="1">cv. IRGC 101232</strain>
    </source>
</reference>
<protein>
    <submittedName>
        <fullName evidence="1">Uncharacterized protein</fullName>
    </submittedName>
</protein>
<name>J3LLE6_ORYBR</name>
<sequence>MNFICSQGNEKPAFDVCCIDIMLITVVMQEWNYFDNKQVNSFPLQVCSVVIQRICSWAIFPQQGLQNAIAVACPQLPIRPCRARMFCPEAWAAI</sequence>
<dbReference type="AlphaFoldDB" id="J3LLE6"/>
<dbReference type="Gramene" id="OB03G18720.1">
    <property type="protein sequence ID" value="OB03G18720.1"/>
    <property type="gene ID" value="OB03G18720"/>
</dbReference>
<proteinExistence type="predicted"/>
<evidence type="ECO:0000313" key="2">
    <source>
        <dbReference type="Proteomes" id="UP000006038"/>
    </source>
</evidence>
<keyword evidence="2" id="KW-1185">Reference proteome</keyword>